<proteinExistence type="predicted"/>
<accession>A0A432G3M6</accession>
<organism evidence="2 3">
    <name type="scientific">SAR324 cluster bacterium</name>
    <dbReference type="NCBI Taxonomy" id="2024889"/>
    <lineage>
        <taxon>Bacteria</taxon>
        <taxon>Deltaproteobacteria</taxon>
        <taxon>SAR324 cluster</taxon>
    </lineage>
</organism>
<reference evidence="2 3" key="1">
    <citation type="submission" date="2018-06" db="EMBL/GenBank/DDBJ databases">
        <title>Combined omics and stable isotope probing to characterize newly discovered Mariana Back-Arc vent microbial communities.</title>
        <authorList>
            <person name="Trembath-Reichert E."/>
            <person name="Huber J.A."/>
        </authorList>
    </citation>
    <scope>NUCLEOTIDE SEQUENCE [LARGE SCALE GENOMIC DNA]</scope>
    <source>
        <strain evidence="2">MAG 63_1</strain>
    </source>
</reference>
<dbReference type="Proteomes" id="UP000286801">
    <property type="component" value="Unassembled WGS sequence"/>
</dbReference>
<dbReference type="InterPro" id="IPR003695">
    <property type="entry name" value="Ppx_GppA_N"/>
</dbReference>
<dbReference type="AlphaFoldDB" id="A0A432G3M6"/>
<dbReference type="Pfam" id="PF02541">
    <property type="entry name" value="Ppx-GppA"/>
    <property type="match status" value="1"/>
</dbReference>
<dbReference type="InterPro" id="IPR050273">
    <property type="entry name" value="GppA/Ppx_hydrolase"/>
</dbReference>
<sequence>MSTFTCCRAPKAVPDLSGNMSNMLKEKCKKWEQKYETVSDDLNFITFFQEMSPKIFAAIEIGSNAVRMIVGELRSSCRLCVLERWSAHLRLGDSVFESGEISEQLFQQLLQTIQGLLSKVHKYSDLKLSITATSAMRSAKNNAETAARIESIVGYPLKILSGTEECQCLADGVKSFLPPSMVLDYPLKQTFLADLGGGSLEISLLKSGKSPSCKNGDYQYSIDIGSLRLRKMVNPENELKSVITEKLLQLDEVLSANPQNRTNLILTGGNAKTFARLYPQVSANLRPENSSTVEAKNWLSMNWTEFECTEQIFQSQSEDEQIEQWKLRPQQTEVFNSALAVFRAIGSKLRTEQLCIPFFGLKESLLLSLVSVVTEKPMEDFTLVLIYGPPKKYKIGA</sequence>
<dbReference type="Gene3D" id="3.30.420.40">
    <property type="match status" value="1"/>
</dbReference>
<name>A0A432G3M6_9DELT</name>
<evidence type="ECO:0000259" key="1">
    <source>
        <dbReference type="Pfam" id="PF02541"/>
    </source>
</evidence>
<dbReference type="PANTHER" id="PTHR30005:SF0">
    <property type="entry name" value="RETROGRADE REGULATION PROTEIN 2"/>
    <property type="match status" value="1"/>
</dbReference>
<feature type="domain" description="Ppx/GppA phosphatase N-terminal" evidence="1">
    <location>
        <begin position="80"/>
        <end position="370"/>
    </location>
</feature>
<evidence type="ECO:0000313" key="3">
    <source>
        <dbReference type="Proteomes" id="UP000286801"/>
    </source>
</evidence>
<dbReference type="PANTHER" id="PTHR30005">
    <property type="entry name" value="EXOPOLYPHOSPHATASE"/>
    <property type="match status" value="1"/>
</dbReference>
<comment type="caution">
    <text evidence="2">The sequence shown here is derived from an EMBL/GenBank/DDBJ whole genome shotgun (WGS) entry which is preliminary data.</text>
</comment>
<dbReference type="InterPro" id="IPR043129">
    <property type="entry name" value="ATPase_NBD"/>
</dbReference>
<dbReference type="Gene3D" id="3.30.420.150">
    <property type="entry name" value="Exopolyphosphatase. Domain 2"/>
    <property type="match status" value="1"/>
</dbReference>
<dbReference type="EMBL" id="QNZL01000221">
    <property type="protein sequence ID" value="RTZ78195.1"/>
    <property type="molecule type" value="Genomic_DNA"/>
</dbReference>
<dbReference type="SUPFAM" id="SSF53067">
    <property type="entry name" value="Actin-like ATPase domain"/>
    <property type="match status" value="2"/>
</dbReference>
<dbReference type="GO" id="GO:0016462">
    <property type="term" value="F:pyrophosphatase activity"/>
    <property type="evidence" value="ECO:0007669"/>
    <property type="project" value="TreeGrafter"/>
</dbReference>
<gene>
    <name evidence="2" type="ORF">DSY97_08230</name>
</gene>
<protein>
    <recommendedName>
        <fullName evidence="1">Ppx/GppA phosphatase N-terminal domain-containing protein</fullName>
    </recommendedName>
</protein>
<evidence type="ECO:0000313" key="2">
    <source>
        <dbReference type="EMBL" id="RTZ78195.1"/>
    </source>
</evidence>